<accession>A0ABM3AN84</accession>
<protein>
    <submittedName>
        <fullName evidence="2">Uncharacterized protein</fullName>
    </submittedName>
</protein>
<evidence type="ECO:0000313" key="1">
    <source>
        <dbReference type="Proteomes" id="UP000818029"/>
    </source>
</evidence>
<keyword evidence="1" id="KW-1185">Reference proteome</keyword>
<dbReference type="Proteomes" id="UP000818029">
    <property type="component" value="Chromosome D09"/>
</dbReference>
<proteinExistence type="predicted"/>
<gene>
    <name evidence="2" type="primary">LOC107892634</name>
</gene>
<reference evidence="1" key="1">
    <citation type="journal article" date="2020" name="Nat. Genet.">
        <title>Genomic diversifications of five Gossypium allopolyploid species and their impact on cotton improvement.</title>
        <authorList>
            <person name="Chen Z.J."/>
            <person name="Sreedasyam A."/>
            <person name="Ando A."/>
            <person name="Song Q."/>
            <person name="De Santiago L.M."/>
            <person name="Hulse-Kemp A.M."/>
            <person name="Ding M."/>
            <person name="Ye W."/>
            <person name="Kirkbride R.C."/>
            <person name="Jenkins J."/>
            <person name="Plott C."/>
            <person name="Lovell J."/>
            <person name="Lin Y.M."/>
            <person name="Vaughn R."/>
            <person name="Liu B."/>
            <person name="Simpson S."/>
            <person name="Scheffler B.E."/>
            <person name="Wen L."/>
            <person name="Saski C.A."/>
            <person name="Grover C.E."/>
            <person name="Hu G."/>
            <person name="Conover J.L."/>
            <person name="Carlson J.W."/>
            <person name="Shu S."/>
            <person name="Boston L.B."/>
            <person name="Williams M."/>
            <person name="Peterson D.G."/>
            <person name="McGee K."/>
            <person name="Jones D.C."/>
            <person name="Wendel J.F."/>
            <person name="Stelly D.M."/>
            <person name="Grimwood J."/>
            <person name="Schmutz J."/>
        </authorList>
    </citation>
    <scope>NUCLEOTIDE SEQUENCE [LARGE SCALE GENOMIC DNA]</scope>
    <source>
        <strain evidence="1">cv. TM-1</strain>
    </source>
</reference>
<organism evidence="1 2">
    <name type="scientific">Gossypium hirsutum</name>
    <name type="common">Upland cotton</name>
    <name type="synonym">Gossypium mexicanum</name>
    <dbReference type="NCBI Taxonomy" id="3635"/>
    <lineage>
        <taxon>Eukaryota</taxon>
        <taxon>Viridiplantae</taxon>
        <taxon>Streptophyta</taxon>
        <taxon>Embryophyta</taxon>
        <taxon>Tracheophyta</taxon>
        <taxon>Spermatophyta</taxon>
        <taxon>Magnoliopsida</taxon>
        <taxon>eudicotyledons</taxon>
        <taxon>Gunneridae</taxon>
        <taxon>Pentapetalae</taxon>
        <taxon>rosids</taxon>
        <taxon>malvids</taxon>
        <taxon>Malvales</taxon>
        <taxon>Malvaceae</taxon>
        <taxon>Malvoideae</taxon>
        <taxon>Gossypium</taxon>
    </lineage>
</organism>
<reference evidence="2" key="2">
    <citation type="submission" date="2025-08" db="UniProtKB">
        <authorList>
            <consortium name="RefSeq"/>
        </authorList>
    </citation>
    <scope>IDENTIFICATION</scope>
</reference>
<evidence type="ECO:0000313" key="2">
    <source>
        <dbReference type="RefSeq" id="XP_040956138.1"/>
    </source>
</evidence>
<name>A0ABM3AN84_GOSHI</name>
<dbReference type="RefSeq" id="XP_040956138.1">
    <property type="nucleotide sequence ID" value="XM_041100204.1"/>
</dbReference>
<dbReference type="GeneID" id="107892634"/>
<sequence length="172" mass="19315">MEVFEYANDQFAKINSKISFSLYFEKKTETLKKLSPLYLFGLLTDHRPPRWPPISGAGTAVCGGWKRENSLINPFGLSRPKSGLKIPKISTKILKANKKPFGFRPPFLGGGSLNRLNNVSDPIEGEDHMEIRLLTAAPTGYGADAFRRNPRVSLLVLGHDIWASIHFRFWAT</sequence>